<name>A0A4D4M918_STRAX</name>
<dbReference type="SUPFAM" id="SSF52499">
    <property type="entry name" value="Isochorismatase-like hydrolases"/>
    <property type="match status" value="1"/>
</dbReference>
<feature type="domain" description="Isochorismatase-like" evidence="1">
    <location>
        <begin position="2"/>
        <end position="48"/>
    </location>
</feature>
<dbReference type="Gene3D" id="3.40.50.850">
    <property type="entry name" value="Isochorismatase-like"/>
    <property type="match status" value="1"/>
</dbReference>
<reference evidence="2 3" key="1">
    <citation type="submission" date="2019-04" db="EMBL/GenBank/DDBJ databases">
        <title>Draft genome sequences of Streptomyces avermitilis NBRC 14893.</title>
        <authorList>
            <person name="Komaki H."/>
            <person name="Tamura T."/>
            <person name="Hosoyama A."/>
        </authorList>
    </citation>
    <scope>NUCLEOTIDE SEQUENCE [LARGE SCALE GENOMIC DNA]</scope>
    <source>
        <strain evidence="2 3">NBRC 14893</strain>
    </source>
</reference>
<dbReference type="Pfam" id="PF00857">
    <property type="entry name" value="Isochorismatase"/>
    <property type="match status" value="1"/>
</dbReference>
<dbReference type="InterPro" id="IPR000868">
    <property type="entry name" value="Isochorismatase-like_dom"/>
</dbReference>
<protein>
    <recommendedName>
        <fullName evidence="1">Isochorismatase-like domain-containing protein</fullName>
    </recommendedName>
</protein>
<dbReference type="InterPro" id="IPR036380">
    <property type="entry name" value="Isochorismatase-like_sf"/>
</dbReference>
<dbReference type="AlphaFoldDB" id="A0A4D4M918"/>
<dbReference type="EMBL" id="BJHX01000001">
    <property type="protein sequence ID" value="GDY68396.1"/>
    <property type="molecule type" value="Genomic_DNA"/>
</dbReference>
<dbReference type="Proteomes" id="UP000302139">
    <property type="component" value="Unassembled WGS sequence"/>
</dbReference>
<evidence type="ECO:0000313" key="3">
    <source>
        <dbReference type="Proteomes" id="UP000302139"/>
    </source>
</evidence>
<accession>A0A4D4M918</accession>
<sequence>MSTLIDVVDRDYRVFVLTDGVADPHPEVNRVLIDEVFPSRAHLIDTAELSELLKGA</sequence>
<comment type="caution">
    <text evidence="2">The sequence shown here is derived from an EMBL/GenBank/DDBJ whole genome shotgun (WGS) entry which is preliminary data.</text>
</comment>
<gene>
    <name evidence="2" type="ORF">SAV14893_077890</name>
</gene>
<evidence type="ECO:0000313" key="2">
    <source>
        <dbReference type="EMBL" id="GDY68396.1"/>
    </source>
</evidence>
<proteinExistence type="predicted"/>
<evidence type="ECO:0000259" key="1">
    <source>
        <dbReference type="Pfam" id="PF00857"/>
    </source>
</evidence>
<organism evidence="2 3">
    <name type="scientific">Streptomyces avermitilis</name>
    <dbReference type="NCBI Taxonomy" id="33903"/>
    <lineage>
        <taxon>Bacteria</taxon>
        <taxon>Bacillati</taxon>
        <taxon>Actinomycetota</taxon>
        <taxon>Actinomycetes</taxon>
        <taxon>Kitasatosporales</taxon>
        <taxon>Streptomycetaceae</taxon>
        <taxon>Streptomyces</taxon>
    </lineage>
</organism>